<dbReference type="eggNOG" id="COG0557">
    <property type="taxonomic scope" value="Bacteria"/>
</dbReference>
<name>A0A066Z0I2_9ACTN</name>
<dbReference type="InterPro" id="IPR050180">
    <property type="entry name" value="RNR_Ribonuclease"/>
</dbReference>
<evidence type="ECO:0000313" key="3">
    <source>
        <dbReference type="EMBL" id="KDN85734.1"/>
    </source>
</evidence>
<evidence type="ECO:0000313" key="4">
    <source>
        <dbReference type="Proteomes" id="UP000027178"/>
    </source>
</evidence>
<accession>A0A066Z0I2</accession>
<dbReference type="PANTHER" id="PTHR23355:SF42">
    <property type="entry name" value="RIBONUCLEASE II, CHLOROPLASTIC_MITOCHONDRIAL"/>
    <property type="match status" value="1"/>
</dbReference>
<dbReference type="EMBL" id="JNBY01000078">
    <property type="protein sequence ID" value="KDN85734.1"/>
    <property type="molecule type" value="Genomic_DNA"/>
</dbReference>
<dbReference type="GO" id="GO:0003723">
    <property type="term" value="F:RNA binding"/>
    <property type="evidence" value="ECO:0007669"/>
    <property type="project" value="InterPro"/>
</dbReference>
<dbReference type="InterPro" id="IPR012340">
    <property type="entry name" value="NA-bd_OB-fold"/>
</dbReference>
<evidence type="ECO:0000256" key="1">
    <source>
        <dbReference type="SAM" id="MobiDB-lite"/>
    </source>
</evidence>
<dbReference type="InterPro" id="IPR001900">
    <property type="entry name" value="RNase_II/R"/>
</dbReference>
<dbReference type="PANTHER" id="PTHR23355">
    <property type="entry name" value="RIBONUCLEASE"/>
    <property type="match status" value="1"/>
</dbReference>
<proteinExistence type="predicted"/>
<dbReference type="AlphaFoldDB" id="A0A066Z0I2"/>
<keyword evidence="4" id="KW-1185">Reference proteome</keyword>
<comment type="caution">
    <text evidence="3">The sequence shown here is derived from an EMBL/GenBank/DDBJ whole genome shotgun (WGS) entry which is preliminary data.</text>
</comment>
<sequence>MPRRHLSVRAAQTARINTELADLRSRLEIRTDWPPEVLAEADRAASLPRLPESDATDLDLFTLDPPDSRDLDQAMHLSRRPGGYRVHYAIADVAAYVSPGGAIDTEAGRRVQTLYFPDGNVPLHPARLSEGAASLLPGELRPALLWQLDLDADGGLVLADLRRARVRSRRRLDYATVQDRIDAGAADGQLTLLAEIGRLREAQEQARGGVSLPIPEQEVVAANGGYRLAYRAPRPADGWNAQISLLTGMAAAELMLDAGIGLLRTLPAARSRPTRGCAGSPPHSACPGRTACPTRS</sequence>
<protein>
    <submittedName>
        <fullName evidence="3">Ribonuclease II</fullName>
    </submittedName>
</protein>
<evidence type="ECO:0000259" key="2">
    <source>
        <dbReference type="SMART" id="SM00955"/>
    </source>
</evidence>
<dbReference type="PATRIC" id="fig|1348663.4.peg.2314"/>
<feature type="region of interest" description="Disordered" evidence="1">
    <location>
        <begin position="271"/>
        <end position="296"/>
    </location>
</feature>
<dbReference type="SMART" id="SM00955">
    <property type="entry name" value="RNB"/>
    <property type="match status" value="1"/>
</dbReference>
<dbReference type="HOGENOM" id="CLU_038135_0_0_11"/>
<gene>
    <name evidence="3" type="ORF">KCH_23920</name>
</gene>
<dbReference type="SUPFAM" id="SSF50249">
    <property type="entry name" value="Nucleic acid-binding proteins"/>
    <property type="match status" value="1"/>
</dbReference>
<dbReference type="GO" id="GO:0006402">
    <property type="term" value="P:mRNA catabolic process"/>
    <property type="evidence" value="ECO:0007669"/>
    <property type="project" value="TreeGrafter"/>
</dbReference>
<dbReference type="Pfam" id="PF00773">
    <property type="entry name" value="RNB"/>
    <property type="match status" value="1"/>
</dbReference>
<dbReference type="GO" id="GO:0000175">
    <property type="term" value="F:3'-5'-RNA exonuclease activity"/>
    <property type="evidence" value="ECO:0007669"/>
    <property type="project" value="TreeGrafter"/>
</dbReference>
<feature type="domain" description="RNB" evidence="2">
    <location>
        <begin position="52"/>
        <end position="288"/>
    </location>
</feature>
<organism evidence="3 4">
    <name type="scientific">Kitasatospora cheerisanensis KCTC 2395</name>
    <dbReference type="NCBI Taxonomy" id="1348663"/>
    <lineage>
        <taxon>Bacteria</taxon>
        <taxon>Bacillati</taxon>
        <taxon>Actinomycetota</taxon>
        <taxon>Actinomycetes</taxon>
        <taxon>Kitasatosporales</taxon>
        <taxon>Streptomycetaceae</taxon>
        <taxon>Kitasatospora</taxon>
    </lineage>
</organism>
<reference evidence="3 4" key="1">
    <citation type="submission" date="2014-05" db="EMBL/GenBank/DDBJ databases">
        <title>Draft Genome Sequence of Kitasatospora cheerisanensis KCTC 2395.</title>
        <authorList>
            <person name="Nam D.H."/>
        </authorList>
    </citation>
    <scope>NUCLEOTIDE SEQUENCE [LARGE SCALE GENOMIC DNA]</scope>
    <source>
        <strain evidence="3 4">KCTC 2395</strain>
    </source>
</reference>
<dbReference type="Proteomes" id="UP000027178">
    <property type="component" value="Unassembled WGS sequence"/>
</dbReference>
<dbReference type="GO" id="GO:0000932">
    <property type="term" value="C:P-body"/>
    <property type="evidence" value="ECO:0007669"/>
    <property type="project" value="TreeGrafter"/>
</dbReference>